<evidence type="ECO:0000313" key="3">
    <source>
        <dbReference type="WBParaSite" id="maker-unitig_24787-snap-gene-0.2-mRNA-1"/>
    </source>
</evidence>
<keyword evidence="2" id="KW-1185">Reference proteome</keyword>
<feature type="region of interest" description="Disordered" evidence="1">
    <location>
        <begin position="267"/>
        <end position="286"/>
    </location>
</feature>
<feature type="region of interest" description="Disordered" evidence="1">
    <location>
        <begin position="210"/>
        <end position="252"/>
    </location>
</feature>
<organism evidence="2 3">
    <name type="scientific">Macrostomum lignano</name>
    <dbReference type="NCBI Taxonomy" id="282301"/>
    <lineage>
        <taxon>Eukaryota</taxon>
        <taxon>Metazoa</taxon>
        <taxon>Spiralia</taxon>
        <taxon>Lophotrochozoa</taxon>
        <taxon>Platyhelminthes</taxon>
        <taxon>Rhabditophora</taxon>
        <taxon>Macrostomorpha</taxon>
        <taxon>Macrostomida</taxon>
        <taxon>Macrostomidae</taxon>
        <taxon>Macrostomum</taxon>
    </lineage>
</organism>
<proteinExistence type="predicted"/>
<reference evidence="3" key="1">
    <citation type="submission" date="2016-11" db="UniProtKB">
        <authorList>
            <consortium name="WormBaseParasite"/>
        </authorList>
    </citation>
    <scope>IDENTIFICATION</scope>
</reference>
<dbReference type="AlphaFoldDB" id="A0A1I8F8M3"/>
<feature type="compositionally biased region" description="Acidic residues" evidence="1">
    <location>
        <begin position="111"/>
        <end position="124"/>
    </location>
</feature>
<feature type="compositionally biased region" description="Basic residues" evidence="1">
    <location>
        <begin position="210"/>
        <end position="222"/>
    </location>
</feature>
<feature type="compositionally biased region" description="Basic and acidic residues" evidence="1">
    <location>
        <begin position="223"/>
        <end position="243"/>
    </location>
</feature>
<sequence>SKPALIRQHLSCYELRETFTNSLAGTSNTTCQTLNWPGRSPCMSPVSRHVQQLTLPITARCSTSSSIRYGRYQLNFDFRYDNEDEAEDASGIRSPDNDDDDYSSDGYDTVCDGEGDNDDDDETESGGAEDREEEDAASSTTGTSLKGALDRAIGTLRRRRLSMDQLDSGQPVGAISTGSTMCSTTSAVNSCTSNRPATSDNLSKRFRLRRRRAAAAKQRRGKRAADGGDKGGRRACGELRTGDRSSGGQQLTTAEEDVIRSAAECLPATPAGRPVPGVRPTSDQSSLSSKELLNRLYNLETLLLYLQAHPDAPVSAALSSISSADSSEFWPAFTLPPPFGQAARLLAAATASHDRSWEASRRRLPSKFGANPQWASTSVRCPIAELRAARPANEWLRDFLRPRAGESRATSGRAEPLVSESAWAARLAMTNGAPSNALQTCFTRDGLRGQCWAGSGRAWTAALIA</sequence>
<accession>A0A1I8F8M3</accession>
<evidence type="ECO:0000256" key="1">
    <source>
        <dbReference type="SAM" id="MobiDB-lite"/>
    </source>
</evidence>
<name>A0A1I8F8M3_9PLAT</name>
<protein>
    <submittedName>
        <fullName evidence="3">VPS13 domain-containing protein</fullName>
    </submittedName>
</protein>
<dbReference type="Proteomes" id="UP000095280">
    <property type="component" value="Unplaced"/>
</dbReference>
<feature type="region of interest" description="Disordered" evidence="1">
    <location>
        <begin position="86"/>
        <end position="149"/>
    </location>
</feature>
<dbReference type="WBParaSite" id="maker-unitig_24787-snap-gene-0.2-mRNA-1">
    <property type="protein sequence ID" value="maker-unitig_24787-snap-gene-0.2-mRNA-1"/>
    <property type="gene ID" value="maker-unitig_24787-snap-gene-0.2"/>
</dbReference>
<evidence type="ECO:0000313" key="2">
    <source>
        <dbReference type="Proteomes" id="UP000095280"/>
    </source>
</evidence>